<dbReference type="InterPro" id="IPR012337">
    <property type="entry name" value="RNaseH-like_sf"/>
</dbReference>
<feature type="domain" description="CH-like" evidence="3">
    <location>
        <begin position="31"/>
        <end position="110"/>
    </location>
</feature>
<dbReference type="InterPro" id="IPR057456">
    <property type="entry name" value="Znf_C17orf113"/>
</dbReference>
<dbReference type="GO" id="GO:0002177">
    <property type="term" value="C:manchette"/>
    <property type="evidence" value="ECO:0007669"/>
    <property type="project" value="TreeGrafter"/>
</dbReference>
<feature type="coiled-coil region" evidence="1">
    <location>
        <begin position="243"/>
        <end position="270"/>
    </location>
</feature>
<dbReference type="InterPro" id="IPR027417">
    <property type="entry name" value="P-loop_NTPase"/>
</dbReference>
<feature type="compositionally biased region" description="Basic and acidic residues" evidence="2">
    <location>
        <begin position="698"/>
        <end position="711"/>
    </location>
</feature>
<feature type="domain" description="C17orf113 probable zinc finger" evidence="5">
    <location>
        <begin position="1249"/>
        <end position="1310"/>
    </location>
</feature>
<reference evidence="6" key="1">
    <citation type="submission" date="2025-08" db="UniProtKB">
        <authorList>
            <consortium name="Ensembl"/>
        </authorList>
    </citation>
    <scope>IDENTIFICATION</scope>
</reference>
<evidence type="ECO:0000313" key="7">
    <source>
        <dbReference type="Proteomes" id="UP000694392"/>
    </source>
</evidence>
<dbReference type="InterPro" id="IPR010441">
    <property type="entry name" value="CH_2"/>
</dbReference>
<dbReference type="Pfam" id="PF06294">
    <property type="entry name" value="CH_2"/>
    <property type="match status" value="1"/>
</dbReference>
<dbReference type="Ensembl" id="ENSSPUT00000000596.1">
    <property type="protein sequence ID" value="ENSSPUP00000000557.1"/>
    <property type="gene ID" value="ENSSPUG00000000440.1"/>
</dbReference>
<dbReference type="Pfam" id="PF25431">
    <property type="entry name" value="zf-C17orf113"/>
    <property type="match status" value="1"/>
</dbReference>
<proteinExistence type="predicted"/>
<keyword evidence="7" id="KW-1185">Reference proteome</keyword>
<sequence length="1902" mass="219029">MAPVVIGDPTYLDLEILFTCFLIFPFKSDPVSFAREFSTGYLIGELLYKYELQDDFDQFSQSRVAHAKLNNFSRLEPTLQLLGVQFDQNVAQNIMLEQHGAATKLLYQMYVALEKKKKAGLTGVAMEAMRPAAPAKLKTIGNELYRERLKKLVPRQTDLKLHQVSEHFHMKSKTMENRITRIHFAEQQKVQKIQEEQRVQNIEKHRVGRRRQNEIMARIQAAIIQIPKPPPNRTLKAIEAQKMLKKKKEAEDADAEIKKFEKLMRERLDETGLDTTAPRTTELLNTYSDDEYIRKIQKRLEEDTFAREQREKRRRKMLREQLIAHEAQEEAYREEQLINRLMRQSQQERRIAVQLMHVRHEKEVLWQNRIFREKQYEERRLKEFQEALDKEAAIAKQEKIDHEEQTLRERQLHEKIAVERAEARYKKHYSICWEIVDQIIDLSTKIGKYRALTNNLIPIKLMRDWKELFIKGKPVYEQASIDPLLSDPTQQQLVELDKMNFLDEKDYDEYKDMRDEWCPLEESSGNKPPPNNNILGHVIRRLMGIVYPPEPETPPPVFPLFPVKGCILGKICSGKSICLKFLEEACNIQELSIDTLILEAIQAFHENEMKTKTGSIPQEVEGCENQNEASAILLSVRAQLGAASEEHLKQGKSIPDKLLVDIMVEAINQTPQEKGWIMDGFPVTVNQAKLLEKALTGRDPVKAEEKDEKAQKPSLVIDQRAPKDPPLPPPALDFAMLLEISDITVLRRMAGMKGKFIVCSTQGKLQRKKSVTVTPEDQSLPTHVEPPPIKPGSDEWVYVAEPLPEEIPMFLVPYWETVENKYVTTIKVILRCLRNERHTVIYYLSDIRNHFQEYLKRPDHKQEFVSQWQSDFDSLADDLWDDDETKAESHQRVTDLRDRLWDICDNRKEEAEQERSDIINDCWLTDQIGILMNHFFSLMQVEVDRFQDTKRLLYDYYRGMEGKDPTETNQDFTRIPLVDLKENSPVPSPETSIFKQKSKAVPLKGGKEENSAENLLLNFGADEKLIIDTWTAAAAAISSMVRRNSLSVVLAGAGSPTLVAEVTPIPLSAEEIKKQELKVKMKQEFFGVLEHEGEAVKSRLELIKIKALAFVENLAAKAEETYKNMEKWLGERFLAEMSSVDKLTKVARHHIETSTRIQYELVLDGTDFYINNDIKVFPDSVPPPRPPPVETSVNGTLTLSQLSTLHKQFLQVAPKGKENDYLQIHKREQGFEYHSKRNRQFPKVWLSKYSWLKYDSDRGMMYCGLCRKHDVNMGENIHNFFSGTDDFRLELVNIHESSKAHDWAACIEAASSDSQDKASNEQMLKTMSEAALGRIENIFRTCHAIAKSGRPFTDLDWMCKLDDMKGVDIGSIFRNDKSARTFIHFIAEVERRALKEKLEKCRFFSLISDGVTNNAVKEAAAVVYVRFAYEGNVHCQIVGVQSVEPLDPSAIKNAIVNTLQINLQLNLSSQDWSRKLVGFGSDGAEVMVGQNNGVAKLLKEIQPCVQSVHCLVHRLELAYKEALENIQLFTVLSELLQNIYYFYHNSPLNKGALKSRYAALRLRPTIPSRIGGTRWLPRLQTALQTLLKGYPAIVLHMRDPSSPNHQKAKDFLKLLLKMDIVKFLHFLLDVVNVLNILSRVIQDHNSSIADVFATMQSMLETLHMYQARPGPRERLVENATHFHGHQLVGYGSILAVRTKVLSNLVKRLHDCFCDASQDVLRATTIGSFKLWPNKIKQEFGEMEVLVLTKHYESVLEGANVKVDEVETEWSMLKLELYNRYQNIRSLTWDSVNLVYSHKYPNILTLVDLILALPANSAEAERGFCQMKLTMIQLHSKLMTESMTDLMIIQMNSPDIKKFDPKKAIHLWNVAWKRRLQTNYMVTNNDRSDCSSDSDLDTSFGSD</sequence>
<dbReference type="InterPro" id="IPR036872">
    <property type="entry name" value="CH_dom_sf"/>
</dbReference>
<keyword evidence="1" id="KW-0175">Coiled coil</keyword>
<reference evidence="6" key="2">
    <citation type="submission" date="2025-09" db="UniProtKB">
        <authorList>
            <consortium name="Ensembl"/>
        </authorList>
    </citation>
    <scope>IDENTIFICATION</scope>
</reference>
<dbReference type="Pfam" id="PF00406">
    <property type="entry name" value="ADK"/>
    <property type="match status" value="1"/>
</dbReference>
<dbReference type="GO" id="GO:0097225">
    <property type="term" value="C:sperm midpiece"/>
    <property type="evidence" value="ECO:0007669"/>
    <property type="project" value="TreeGrafter"/>
</dbReference>
<dbReference type="InterPro" id="IPR054517">
    <property type="entry name" value="SPEF2_D5"/>
</dbReference>
<evidence type="ECO:0000256" key="1">
    <source>
        <dbReference type="SAM" id="Coils"/>
    </source>
</evidence>
<dbReference type="InterPro" id="IPR052634">
    <property type="entry name" value="Sperm_flagellar-bone_growth"/>
</dbReference>
<name>A0A8D0G402_SPHPU</name>
<evidence type="ECO:0000259" key="3">
    <source>
        <dbReference type="Pfam" id="PF06294"/>
    </source>
</evidence>
<evidence type="ECO:0000313" key="6">
    <source>
        <dbReference type="Ensembl" id="ENSSPUP00000000557.1"/>
    </source>
</evidence>
<evidence type="ECO:0000256" key="2">
    <source>
        <dbReference type="SAM" id="MobiDB-lite"/>
    </source>
</evidence>
<dbReference type="GeneTree" id="ENSGT00390000008160"/>
<dbReference type="Proteomes" id="UP000694392">
    <property type="component" value="Unplaced"/>
</dbReference>
<evidence type="ECO:0000259" key="5">
    <source>
        <dbReference type="Pfam" id="PF25431"/>
    </source>
</evidence>
<evidence type="ECO:0000259" key="4">
    <source>
        <dbReference type="Pfam" id="PF22946"/>
    </source>
</evidence>
<feature type="coiled-coil region" evidence="1">
    <location>
        <begin position="308"/>
        <end position="344"/>
    </location>
</feature>
<dbReference type="Gene3D" id="1.10.418.10">
    <property type="entry name" value="Calponin-like domain"/>
    <property type="match status" value="1"/>
</dbReference>
<dbReference type="OMA" id="IMETKQQ"/>
<feature type="region of interest" description="Disordered" evidence="2">
    <location>
        <begin position="698"/>
        <end position="725"/>
    </location>
</feature>
<protein>
    <submittedName>
        <fullName evidence="6">Sperm flagellar 2</fullName>
    </submittedName>
</protein>
<dbReference type="Pfam" id="PF22946">
    <property type="entry name" value="SPEF2_D5"/>
    <property type="match status" value="1"/>
</dbReference>
<dbReference type="SUPFAM" id="SSF53098">
    <property type="entry name" value="Ribonuclease H-like"/>
    <property type="match status" value="1"/>
</dbReference>
<accession>A0A8D0G402</accession>
<organism evidence="6 7">
    <name type="scientific">Sphenodon punctatus</name>
    <name type="common">Tuatara</name>
    <name type="synonym">Hatteria punctata</name>
    <dbReference type="NCBI Taxonomy" id="8508"/>
    <lineage>
        <taxon>Eukaryota</taxon>
        <taxon>Metazoa</taxon>
        <taxon>Chordata</taxon>
        <taxon>Craniata</taxon>
        <taxon>Vertebrata</taxon>
        <taxon>Euteleostomi</taxon>
        <taxon>Lepidosauria</taxon>
        <taxon>Sphenodontia</taxon>
        <taxon>Sphenodontidae</taxon>
        <taxon>Sphenodon</taxon>
    </lineage>
</organism>
<dbReference type="GO" id="GO:0005737">
    <property type="term" value="C:cytoplasm"/>
    <property type="evidence" value="ECO:0007669"/>
    <property type="project" value="UniProtKB-ARBA"/>
</dbReference>
<dbReference type="GO" id="GO:0007288">
    <property type="term" value="P:sperm axoneme assembly"/>
    <property type="evidence" value="ECO:0007669"/>
    <property type="project" value="TreeGrafter"/>
</dbReference>
<dbReference type="PANTHER" id="PTHR14919">
    <property type="entry name" value="KPL2-RELATED"/>
    <property type="match status" value="1"/>
</dbReference>
<feature type="domain" description="CPC1/SPEF2" evidence="4">
    <location>
        <begin position="341"/>
        <end position="474"/>
    </location>
</feature>
<dbReference type="SUPFAM" id="SSF52540">
    <property type="entry name" value="P-loop containing nucleoside triphosphate hydrolases"/>
    <property type="match status" value="1"/>
</dbReference>
<dbReference type="PANTHER" id="PTHR14919:SF0">
    <property type="entry name" value="SPERM FLAGELLAR PROTEIN 2"/>
    <property type="match status" value="1"/>
</dbReference>
<dbReference type="Gene3D" id="3.40.50.300">
    <property type="entry name" value="P-loop containing nucleotide triphosphate hydrolases"/>
    <property type="match status" value="1"/>
</dbReference>